<accession>A0AAN1SZ55</accession>
<dbReference type="Proteomes" id="UP001319121">
    <property type="component" value="Chromosome"/>
</dbReference>
<dbReference type="EMBL" id="AP019536">
    <property type="protein sequence ID" value="BBI99331.1"/>
    <property type="molecule type" value="Genomic_DNA"/>
</dbReference>
<dbReference type="AlphaFoldDB" id="A0AAN1SZ55"/>
<sequence>MRILKSFFYVGVYDPLKFESWPYFFDEGIYLSTNKRMCSFRKAISFETPNEAREFYHAWLHKENHRLEVVELKEWVDIADPDYPENHPRSIIKSIKDGEKSSRLVIAALLWISGADPAEHYSDRTKSKYRKKLLEYGIDIFNPPSAEMVRLWTESKPEKYSDYQFMTTAKPRLIK</sequence>
<organism evidence="1 2">
    <name type="scientific">Ferrigenium kumadai</name>
    <dbReference type="NCBI Taxonomy" id="1682490"/>
    <lineage>
        <taxon>Bacteria</taxon>
        <taxon>Pseudomonadati</taxon>
        <taxon>Pseudomonadota</taxon>
        <taxon>Betaproteobacteria</taxon>
        <taxon>Nitrosomonadales</taxon>
        <taxon>Gallionellaceae</taxon>
        <taxon>Ferrigenium</taxon>
    </lineage>
</organism>
<keyword evidence="2" id="KW-1185">Reference proteome</keyword>
<name>A0AAN1SZ55_9PROT</name>
<proteinExistence type="predicted"/>
<evidence type="ECO:0000313" key="1">
    <source>
        <dbReference type="EMBL" id="BBI99331.1"/>
    </source>
</evidence>
<gene>
    <name evidence="1" type="ORF">FGKAn22_10240</name>
</gene>
<protein>
    <submittedName>
        <fullName evidence="1">Uncharacterized protein</fullName>
    </submittedName>
</protein>
<dbReference type="RefSeq" id="WP_212786913.1">
    <property type="nucleotide sequence ID" value="NZ_AP019536.1"/>
</dbReference>
<reference evidence="1 2" key="1">
    <citation type="submission" date="2019-03" db="EMBL/GenBank/DDBJ databases">
        <title>Complete genome sequence of Ferrigenium kumadai strain An22, a microaerophilic iron-oxidizing bacterium isolated from a paddy field soil.</title>
        <authorList>
            <person name="Watanabe T."/>
            <person name="Asakawa S."/>
        </authorList>
    </citation>
    <scope>NUCLEOTIDE SEQUENCE [LARGE SCALE GENOMIC DNA]</scope>
    <source>
        <strain evidence="1 2">An22</strain>
    </source>
</reference>
<evidence type="ECO:0000313" key="2">
    <source>
        <dbReference type="Proteomes" id="UP001319121"/>
    </source>
</evidence>
<dbReference type="KEGG" id="fku:FGKAn22_10240"/>